<evidence type="ECO:0000313" key="8">
    <source>
        <dbReference type="EMBL" id="MBB4566829.1"/>
    </source>
</evidence>
<keyword evidence="5 7" id="KW-0808">Transferase</keyword>
<evidence type="ECO:0000313" key="9">
    <source>
        <dbReference type="Proteomes" id="UP000543836"/>
    </source>
</evidence>
<comment type="similarity">
    <text evidence="2 7">Belongs to the methyltransferase superfamily. L-isoaspartyl/D-aspartyl protein methyltransferase family.</text>
</comment>
<dbReference type="InterPro" id="IPR029063">
    <property type="entry name" value="SAM-dependent_MTases_sf"/>
</dbReference>
<dbReference type="EC" id="2.1.1.77" evidence="7"/>
<comment type="function">
    <text evidence="7">Catalyzes the methyl esterification of L-isoaspartyl residues in peptides and proteins that result from spontaneous decomposition of normal L-aspartyl and L-asparaginyl residues. It plays a role in the repair and/or degradation of damaged proteins.</text>
</comment>
<dbReference type="Gene3D" id="3.30.1870.10">
    <property type="entry name" value="EreA-like, domain 2"/>
    <property type="match status" value="1"/>
</dbReference>
<dbReference type="GO" id="GO:0032259">
    <property type="term" value="P:methylation"/>
    <property type="evidence" value="ECO:0007669"/>
    <property type="project" value="UniProtKB-KW"/>
</dbReference>
<dbReference type="Gene3D" id="1.20.1440.30">
    <property type="entry name" value="Biosynthetic Protein domain"/>
    <property type="match status" value="1"/>
</dbReference>
<keyword evidence="3 7" id="KW-0963">Cytoplasm</keyword>
<dbReference type="AlphaFoldDB" id="A0A7W6ZQF3"/>
<evidence type="ECO:0000256" key="7">
    <source>
        <dbReference type="HAMAP-Rule" id="MF_00090"/>
    </source>
</evidence>
<evidence type="ECO:0000256" key="2">
    <source>
        <dbReference type="ARBA" id="ARBA00005369"/>
    </source>
</evidence>
<feature type="active site" evidence="7">
    <location>
        <position position="62"/>
    </location>
</feature>
<organism evidence="8 9">
    <name type="scientific">Rhizobium leucaenae</name>
    <dbReference type="NCBI Taxonomy" id="29450"/>
    <lineage>
        <taxon>Bacteria</taxon>
        <taxon>Pseudomonadati</taxon>
        <taxon>Pseudomonadota</taxon>
        <taxon>Alphaproteobacteria</taxon>
        <taxon>Hyphomicrobiales</taxon>
        <taxon>Rhizobiaceae</taxon>
        <taxon>Rhizobium/Agrobacterium group</taxon>
        <taxon>Rhizobium</taxon>
    </lineage>
</organism>
<dbReference type="Pfam" id="PF01135">
    <property type="entry name" value="PCMT"/>
    <property type="match status" value="1"/>
</dbReference>
<dbReference type="GO" id="GO:0005737">
    <property type="term" value="C:cytoplasm"/>
    <property type="evidence" value="ECO:0007669"/>
    <property type="project" value="UniProtKB-SubCell"/>
</dbReference>
<dbReference type="InterPro" id="IPR007815">
    <property type="entry name" value="Emycin_Estase"/>
</dbReference>
<evidence type="ECO:0000256" key="5">
    <source>
        <dbReference type="ARBA" id="ARBA00022679"/>
    </source>
</evidence>
<dbReference type="InterPro" id="IPR000682">
    <property type="entry name" value="PCMT"/>
</dbReference>
<keyword evidence="4 7" id="KW-0489">Methyltransferase</keyword>
<dbReference type="Gene3D" id="3.40.1660.10">
    <property type="entry name" value="EreA-like (biosynthetic domain)"/>
    <property type="match status" value="1"/>
</dbReference>
<dbReference type="EMBL" id="JACIIG010000002">
    <property type="protein sequence ID" value="MBB4566829.1"/>
    <property type="molecule type" value="Genomic_DNA"/>
</dbReference>
<dbReference type="HAMAP" id="MF_00090">
    <property type="entry name" value="PIMT"/>
    <property type="match status" value="1"/>
</dbReference>
<dbReference type="Pfam" id="PF05139">
    <property type="entry name" value="Erythro_esteras"/>
    <property type="match status" value="1"/>
</dbReference>
<name>A0A7W6ZQF3_9HYPH</name>
<accession>A0A7W6ZQF3</accession>
<comment type="catalytic activity">
    <reaction evidence="7">
        <text>[protein]-L-isoaspartate + S-adenosyl-L-methionine = [protein]-L-isoaspartate alpha-methyl ester + S-adenosyl-L-homocysteine</text>
        <dbReference type="Rhea" id="RHEA:12705"/>
        <dbReference type="Rhea" id="RHEA-COMP:12143"/>
        <dbReference type="Rhea" id="RHEA-COMP:12144"/>
        <dbReference type="ChEBI" id="CHEBI:57856"/>
        <dbReference type="ChEBI" id="CHEBI:59789"/>
        <dbReference type="ChEBI" id="CHEBI:90596"/>
        <dbReference type="ChEBI" id="CHEBI:90598"/>
        <dbReference type="EC" id="2.1.1.77"/>
    </reaction>
</comment>
<dbReference type="CDD" id="cd14728">
    <property type="entry name" value="Ere-like"/>
    <property type="match status" value="1"/>
</dbReference>
<comment type="caution">
    <text evidence="8">The sequence shown here is derived from an EMBL/GenBank/DDBJ whole genome shotgun (WGS) entry which is preliminary data.</text>
</comment>
<dbReference type="NCBIfam" id="TIGR00080">
    <property type="entry name" value="pimt"/>
    <property type="match status" value="1"/>
</dbReference>
<keyword evidence="9" id="KW-1185">Reference proteome</keyword>
<dbReference type="PANTHER" id="PTHR31299">
    <property type="entry name" value="ESTERASE, PUTATIVE (AFU_ORTHOLOGUE AFUA_1G05850)-RELATED"/>
    <property type="match status" value="1"/>
</dbReference>
<gene>
    <name evidence="7" type="primary">pcm</name>
    <name evidence="8" type="ORF">GGE60_000930</name>
</gene>
<dbReference type="PANTHER" id="PTHR31299:SF0">
    <property type="entry name" value="ESTERASE, PUTATIVE (AFU_ORTHOLOGUE AFUA_1G05850)-RELATED"/>
    <property type="match status" value="1"/>
</dbReference>
<evidence type="ECO:0000256" key="6">
    <source>
        <dbReference type="ARBA" id="ARBA00022691"/>
    </source>
</evidence>
<dbReference type="Proteomes" id="UP000543836">
    <property type="component" value="Unassembled WGS sequence"/>
</dbReference>
<sequence>MVTLSRARDNMVEYQLQRRGISDRTVTKAMRTVPREVFVNPGFEEFAYEDTPLAINEGQTISQPFIVALMIEKADIEPNDRVLEIGTGSGYAAAVMSRIARHVYTIERHAALAEEAKQRFQRLGYRNIEVRVGDGSKGWPKAAPFDAIVVTAGGPSVPQSLKDQLDLGGRLIIPVGGESEQRLLRVTRTGADTFDEDDLGGVRFVPLIGAEGWTAEHSLYTRAIEEKSVEKLSLPELIAKVAEDLPPIEDPAFGRLFDRFGDRRVVMLGEATHGTSEFYQARAAITRHLIEHHGFNIVAVEADWPDAAAIDRYIRQRSAQNTAEIFRRFPRWMWRNAEFSAFVAWMRESNGRKADPALQTAFYGLDLYNMSGSIATVLKYLDKTDPDAAAIARERYGCLTPWQNDPATYGRAALSSGYRTCEEAVLQQCRDLLQQRLTEGPDGDEFLDAAQSAKLLASAERYYRIMYYGGRHAWNLRDSYMAETLEHLLDARGPDAKAVVWAHNSHIGDARHTDMGVVHEEVNLGQLCRQRFEGETAAIGFGTHDGQVAAASDWDGEMKIKDIAPSLSDSYERLCHDSRKPRFLLDFDRDQLLHDRLVEQRLERFIGVIYRPETERMSHYMLASLPQQYDAFVWFDHTHPIRPLDCASDTEGTPDTFPFGL</sequence>
<proteinExistence type="inferred from homology"/>
<dbReference type="SUPFAM" id="SSF159501">
    <property type="entry name" value="EreA/ChaN-like"/>
    <property type="match status" value="1"/>
</dbReference>
<reference evidence="8 9" key="1">
    <citation type="submission" date="2020-08" db="EMBL/GenBank/DDBJ databases">
        <title>Genomic Encyclopedia of Type Strains, Phase IV (KMG-V): Genome sequencing to study the core and pangenomes of soil and plant-associated prokaryotes.</title>
        <authorList>
            <person name="Whitman W."/>
        </authorList>
    </citation>
    <scope>NUCLEOTIDE SEQUENCE [LARGE SCALE GENOMIC DNA]</scope>
    <source>
        <strain evidence="8 9">SEMIA 492</strain>
    </source>
</reference>
<dbReference type="SUPFAM" id="SSF53335">
    <property type="entry name" value="S-adenosyl-L-methionine-dependent methyltransferases"/>
    <property type="match status" value="1"/>
</dbReference>
<dbReference type="InterPro" id="IPR052036">
    <property type="entry name" value="Hydrolase/PRTase-associated"/>
</dbReference>
<comment type="subcellular location">
    <subcellularLocation>
        <location evidence="1 7">Cytoplasm</location>
    </subcellularLocation>
</comment>
<dbReference type="GO" id="GO:0030091">
    <property type="term" value="P:protein repair"/>
    <property type="evidence" value="ECO:0007669"/>
    <property type="project" value="UniProtKB-UniRule"/>
</dbReference>
<keyword evidence="6 7" id="KW-0949">S-adenosyl-L-methionine</keyword>
<evidence type="ECO:0000256" key="3">
    <source>
        <dbReference type="ARBA" id="ARBA00022490"/>
    </source>
</evidence>
<dbReference type="PROSITE" id="PS01279">
    <property type="entry name" value="PCMT"/>
    <property type="match status" value="1"/>
</dbReference>
<dbReference type="GO" id="GO:0046677">
    <property type="term" value="P:response to antibiotic"/>
    <property type="evidence" value="ECO:0007669"/>
    <property type="project" value="InterPro"/>
</dbReference>
<dbReference type="CDD" id="cd02440">
    <property type="entry name" value="AdoMet_MTases"/>
    <property type="match status" value="1"/>
</dbReference>
<dbReference type="OrthoDB" id="9810066at2"/>
<evidence type="ECO:0000256" key="4">
    <source>
        <dbReference type="ARBA" id="ARBA00022603"/>
    </source>
</evidence>
<dbReference type="Gene3D" id="3.40.50.150">
    <property type="entry name" value="Vaccinia Virus protein VP39"/>
    <property type="match status" value="1"/>
</dbReference>
<dbReference type="FunFam" id="3.40.50.150:FF:000010">
    <property type="entry name" value="Protein-L-isoaspartate O-methyltransferase"/>
    <property type="match status" value="1"/>
</dbReference>
<dbReference type="GO" id="GO:0004719">
    <property type="term" value="F:protein-L-isoaspartate (D-aspartate) O-methyltransferase activity"/>
    <property type="evidence" value="ECO:0007669"/>
    <property type="project" value="UniProtKB-UniRule"/>
</dbReference>
<dbReference type="RefSeq" id="WP_028750384.1">
    <property type="nucleotide sequence ID" value="NZ_JACIIG010000002.1"/>
</dbReference>
<dbReference type="NCBIfam" id="NF001453">
    <property type="entry name" value="PRK00312.1"/>
    <property type="match status" value="1"/>
</dbReference>
<evidence type="ECO:0000256" key="1">
    <source>
        <dbReference type="ARBA" id="ARBA00004496"/>
    </source>
</evidence>
<protein>
    <recommendedName>
        <fullName evidence="7">Protein-L-isoaspartate O-methyltransferase</fullName>
        <ecNumber evidence="7">2.1.1.77</ecNumber>
    </recommendedName>
    <alternativeName>
        <fullName evidence="7">L-isoaspartyl protein carboxyl methyltransferase</fullName>
    </alternativeName>
    <alternativeName>
        <fullName evidence="7">Protein L-isoaspartyl methyltransferase</fullName>
    </alternativeName>
    <alternativeName>
        <fullName evidence="7">Protein-beta-aspartate methyltransferase</fullName>
        <shortName evidence="7">PIMT</shortName>
    </alternativeName>
</protein>